<dbReference type="EMBL" id="CAJOAZ010001580">
    <property type="protein sequence ID" value="CAF3832102.1"/>
    <property type="molecule type" value="Genomic_DNA"/>
</dbReference>
<organism evidence="6 7">
    <name type="scientific">Adineta steineri</name>
    <dbReference type="NCBI Taxonomy" id="433720"/>
    <lineage>
        <taxon>Eukaryota</taxon>
        <taxon>Metazoa</taxon>
        <taxon>Spiralia</taxon>
        <taxon>Gnathifera</taxon>
        <taxon>Rotifera</taxon>
        <taxon>Eurotatoria</taxon>
        <taxon>Bdelloidea</taxon>
        <taxon>Adinetida</taxon>
        <taxon>Adinetidae</taxon>
        <taxon>Adineta</taxon>
    </lineage>
</organism>
<comment type="caution">
    <text evidence="6">The sequence shown here is derived from an EMBL/GenBank/DDBJ whole genome shotgun (WGS) entry which is preliminary data.</text>
</comment>
<proteinExistence type="predicted"/>
<dbReference type="Proteomes" id="UP000663845">
    <property type="component" value="Unassembled WGS sequence"/>
</dbReference>
<dbReference type="Proteomes" id="UP000663844">
    <property type="component" value="Unassembled WGS sequence"/>
</dbReference>
<sequence length="200" mass="22412">MTVYECDPEAQFNDGNLPDDVCDHIRNQITLCSSTIIGVWSVGGDDIMEYPEEAGYPVGGDFSVNYYMVEIHYDNPHMVLNHPDTTGIRFYLGNDLREHDIGYLTFGTDANAQALAIPSGVDQFVIDSYCPASASSSLPKSGITVFCALPHTHLQETGQSVWTKLIRNKVAVKYLFNSEAYNFNYQFHNRLPKSIQLYPV</sequence>
<dbReference type="InterPro" id="IPR000945">
    <property type="entry name" value="DBH-like"/>
</dbReference>
<dbReference type="Gene3D" id="2.60.120.230">
    <property type="match status" value="1"/>
</dbReference>
<evidence type="ECO:0000259" key="3">
    <source>
        <dbReference type="Pfam" id="PF01082"/>
    </source>
</evidence>
<dbReference type="SUPFAM" id="SSF49742">
    <property type="entry name" value="PHM/PNGase F"/>
    <property type="match status" value="2"/>
</dbReference>
<accession>A0A819DC80</accession>
<dbReference type="Gene3D" id="2.60.120.310">
    <property type="entry name" value="Copper type II, ascorbate-dependent monooxygenase, N-terminal domain"/>
    <property type="match status" value="1"/>
</dbReference>
<dbReference type="PANTHER" id="PTHR10157">
    <property type="entry name" value="DOPAMINE BETA HYDROXYLASE RELATED"/>
    <property type="match status" value="1"/>
</dbReference>
<protein>
    <recommendedName>
        <fullName evidence="8">DOMON domain-containing protein</fullName>
    </recommendedName>
</protein>
<gene>
    <name evidence="5" type="ORF">JYZ213_LOCUS38698</name>
    <name evidence="6" type="ORF">OXD698_LOCUS20125</name>
</gene>
<dbReference type="GO" id="GO:0004500">
    <property type="term" value="F:dopamine beta-monooxygenase activity"/>
    <property type="evidence" value="ECO:0007669"/>
    <property type="project" value="InterPro"/>
</dbReference>
<keyword evidence="1" id="KW-1015">Disulfide bond</keyword>
<feature type="domain" description="Copper type II ascorbate-dependent monooxygenase N-terminal" evidence="3">
    <location>
        <begin position="1"/>
        <end position="78"/>
    </location>
</feature>
<evidence type="ECO:0000259" key="4">
    <source>
        <dbReference type="Pfam" id="PF03712"/>
    </source>
</evidence>
<dbReference type="Pfam" id="PF03712">
    <property type="entry name" value="Cu2_monoox_C"/>
    <property type="match status" value="1"/>
</dbReference>
<reference evidence="6" key="1">
    <citation type="submission" date="2021-02" db="EMBL/GenBank/DDBJ databases">
        <authorList>
            <person name="Nowell W R."/>
        </authorList>
    </citation>
    <scope>NUCLEOTIDE SEQUENCE</scope>
</reference>
<dbReference type="GO" id="GO:0005507">
    <property type="term" value="F:copper ion binding"/>
    <property type="evidence" value="ECO:0007669"/>
    <property type="project" value="InterPro"/>
</dbReference>
<evidence type="ECO:0000313" key="7">
    <source>
        <dbReference type="Proteomes" id="UP000663844"/>
    </source>
</evidence>
<evidence type="ECO:0008006" key="8">
    <source>
        <dbReference type="Google" id="ProtNLM"/>
    </source>
</evidence>
<evidence type="ECO:0000256" key="2">
    <source>
        <dbReference type="ARBA" id="ARBA00023180"/>
    </source>
</evidence>
<name>A0A819DC80_9BILA</name>
<evidence type="ECO:0000256" key="1">
    <source>
        <dbReference type="ARBA" id="ARBA00023157"/>
    </source>
</evidence>
<dbReference type="InterPro" id="IPR024548">
    <property type="entry name" value="Cu2_monoox_C"/>
</dbReference>
<evidence type="ECO:0000313" key="6">
    <source>
        <dbReference type="EMBL" id="CAF3832102.1"/>
    </source>
</evidence>
<keyword evidence="2" id="KW-0325">Glycoprotein</keyword>
<dbReference type="InterPro" id="IPR000323">
    <property type="entry name" value="Cu2_ascorb_mOase_N"/>
</dbReference>
<dbReference type="EMBL" id="CAJNOG010001165">
    <property type="protein sequence ID" value="CAF1416323.1"/>
    <property type="molecule type" value="Genomic_DNA"/>
</dbReference>
<dbReference type="InterPro" id="IPR014784">
    <property type="entry name" value="Cu2_ascorb_mOase-like_C"/>
</dbReference>
<evidence type="ECO:0000313" key="5">
    <source>
        <dbReference type="EMBL" id="CAF1416323.1"/>
    </source>
</evidence>
<dbReference type="InterPro" id="IPR036939">
    <property type="entry name" value="Cu2_ascorb_mOase_N_sf"/>
</dbReference>
<dbReference type="InterPro" id="IPR008977">
    <property type="entry name" value="PHM/PNGase_F_dom_sf"/>
</dbReference>
<dbReference type="Pfam" id="PF01082">
    <property type="entry name" value="Cu2_monooxygen"/>
    <property type="match status" value="1"/>
</dbReference>
<dbReference type="PANTHER" id="PTHR10157:SF23">
    <property type="entry name" value="MOXD1 HOMOLOG 1"/>
    <property type="match status" value="1"/>
</dbReference>
<feature type="domain" description="Copper type II ascorbate-dependent monooxygenase C-terminal" evidence="4">
    <location>
        <begin position="112"/>
        <end position="197"/>
    </location>
</feature>
<dbReference type="AlphaFoldDB" id="A0A819DC80"/>